<sequence length="83" mass="9381">MSDYLMSFDIMKEMATRVCGRYIAWANQATDPAVKQHWMNQASQVTKGVQQVRAHDVEAIAAKREELRQLFRSMPVEAPAVAA</sequence>
<reference evidence="1 2" key="1">
    <citation type="submission" date="2018-11" db="EMBL/GenBank/DDBJ databases">
        <title>Genomes From Bacteria Associated with the Canine Oral Cavity: a Test Case for Automated Genome-Based Taxonomic Assignment.</title>
        <authorList>
            <person name="Coil D.A."/>
            <person name="Jospin G."/>
            <person name="Darling A.E."/>
            <person name="Wallis C."/>
            <person name="Davis I.J."/>
            <person name="Harris S."/>
            <person name="Eisen J.A."/>
            <person name="Holcombe L.J."/>
            <person name="O'Flynn C."/>
        </authorList>
    </citation>
    <scope>NUCLEOTIDE SEQUENCE [LARGE SCALE GENOMIC DNA]</scope>
    <source>
        <strain evidence="1 2">OH2822_COT-296</strain>
    </source>
</reference>
<proteinExistence type="predicted"/>
<dbReference type="OrthoDB" id="3236270at2"/>
<comment type="caution">
    <text evidence="1">The sequence shown here is derived from an EMBL/GenBank/DDBJ whole genome shotgun (WGS) entry which is preliminary data.</text>
</comment>
<name>A0A3P1WX72_9ACTN</name>
<dbReference type="EMBL" id="RQYT01000005">
    <property type="protein sequence ID" value="RRD50518.1"/>
    <property type="molecule type" value="Genomic_DNA"/>
</dbReference>
<evidence type="ECO:0000313" key="2">
    <source>
        <dbReference type="Proteomes" id="UP000280935"/>
    </source>
</evidence>
<evidence type="ECO:0000313" key="1">
    <source>
        <dbReference type="EMBL" id="RRD50518.1"/>
    </source>
</evidence>
<dbReference type="AlphaFoldDB" id="A0A3P1WX72"/>
<organism evidence="1 2">
    <name type="scientific">Arachnia propionica</name>
    <dbReference type="NCBI Taxonomy" id="1750"/>
    <lineage>
        <taxon>Bacteria</taxon>
        <taxon>Bacillati</taxon>
        <taxon>Actinomycetota</taxon>
        <taxon>Actinomycetes</taxon>
        <taxon>Propionibacteriales</taxon>
        <taxon>Propionibacteriaceae</taxon>
        <taxon>Arachnia</taxon>
    </lineage>
</organism>
<accession>A0A3P1WX72</accession>
<dbReference type="Proteomes" id="UP000280935">
    <property type="component" value="Unassembled WGS sequence"/>
</dbReference>
<protein>
    <submittedName>
        <fullName evidence="1">Uncharacterized protein</fullName>
    </submittedName>
</protein>
<gene>
    <name evidence="1" type="ORF">EII35_03715</name>
</gene>
<dbReference type="RefSeq" id="WP_125227123.1">
    <property type="nucleotide sequence ID" value="NZ_RQYT01000005.1"/>
</dbReference>